<dbReference type="PROSITE" id="PS00136">
    <property type="entry name" value="SUBTILASE_ASP"/>
    <property type="match status" value="1"/>
</dbReference>
<dbReference type="InterPro" id="IPR023827">
    <property type="entry name" value="Peptidase_S8_Asp-AS"/>
</dbReference>
<dbReference type="InterPro" id="IPR036852">
    <property type="entry name" value="Peptidase_S8/S53_dom_sf"/>
</dbReference>
<feature type="active site" description="Charge relay system" evidence="5">
    <location>
        <position position="223"/>
    </location>
</feature>
<proteinExistence type="inferred from homology"/>
<reference evidence="9 10" key="1">
    <citation type="submission" date="2023-03" db="EMBL/GenBank/DDBJ databases">
        <authorList>
            <person name="Uniacke-Lowe S."/>
            <person name="Ross P."/>
            <person name="Hill C."/>
        </authorList>
    </citation>
    <scope>NUCLEOTIDE SEQUENCE [LARGE SCALE GENOMIC DNA]</scope>
    <source>
        <strain evidence="9 10">APC 4016</strain>
    </source>
</reference>
<name>A0ABT7ZJS5_9BACL</name>
<keyword evidence="7" id="KW-0732">Signal</keyword>
<dbReference type="Proteomes" id="UP001225873">
    <property type="component" value="Unassembled WGS sequence"/>
</dbReference>
<protein>
    <submittedName>
        <fullName evidence="9">S8 family serine peptidase</fullName>
    </submittedName>
</protein>
<evidence type="ECO:0000256" key="5">
    <source>
        <dbReference type="PROSITE-ProRule" id="PRU01240"/>
    </source>
</evidence>
<feature type="chain" id="PRO_5046786435" evidence="7">
    <location>
        <begin position="31"/>
        <end position="494"/>
    </location>
</feature>
<keyword evidence="2 5" id="KW-0645">Protease</keyword>
<evidence type="ECO:0000259" key="8">
    <source>
        <dbReference type="Pfam" id="PF00082"/>
    </source>
</evidence>
<feature type="active site" description="Charge relay system" evidence="5">
    <location>
        <position position="429"/>
    </location>
</feature>
<evidence type="ECO:0000313" key="10">
    <source>
        <dbReference type="Proteomes" id="UP001225873"/>
    </source>
</evidence>
<dbReference type="PANTHER" id="PTHR43806:SF11">
    <property type="entry name" value="CEREVISIN-RELATED"/>
    <property type="match status" value="1"/>
</dbReference>
<evidence type="ECO:0000313" key="9">
    <source>
        <dbReference type="EMBL" id="MDN3427401.1"/>
    </source>
</evidence>
<keyword evidence="4 5" id="KW-0720">Serine protease</keyword>
<evidence type="ECO:0000256" key="4">
    <source>
        <dbReference type="ARBA" id="ARBA00022825"/>
    </source>
</evidence>
<sequence>MNVQRNAPKTFLVIASLAVSMSCLGPAVQASEPSAPFRQAEERESSMIYLFQEGTDLDAVAEDIQEVDAKASVALMNEIDTLTVQASGHAQSEEIVELVQRKYGSLVAEKGEDQTVNAGDVQPDGVPLISPLAPMLVSRQAAASANQDPEGGESSAYQKWLWDIDLVTRNGASRAMQSGNHSVKIGIVDSGLDFNHPDLKANIVSKGRSFIEGVADTQDYMGHGTMVAGSIAANGHIKGIAPDIGIVPYKVFHTGNADSSDVIEAIVAAANDDMDVINLSLGVYKSLKNKEEKAVYEAYKRALKYAEKENSFVVASSGTENAGFDIFNAKKLAVARGFSKDAQLHMPGGLGHAYTVAATNKENALTFYSNYGKNVSIGAPGGDYGPLADQGLYDVRHMTLTTYPTNLAQSVTSQYAGFEKGYEFMTGTSLAAPKVSATAALVIAEYEEVHGKKPKVREVEKILEKGAVKGDSKKFGAGIVNAHDSLQLIGQKKK</sequence>
<dbReference type="PROSITE" id="PS00430">
    <property type="entry name" value="TONB_DEPENDENT_REC_1"/>
    <property type="match status" value="1"/>
</dbReference>
<dbReference type="Gene3D" id="3.40.50.200">
    <property type="entry name" value="Peptidase S8/S53 domain"/>
    <property type="match status" value="1"/>
</dbReference>
<dbReference type="InterPro" id="IPR022398">
    <property type="entry name" value="Peptidase_S8_His-AS"/>
</dbReference>
<dbReference type="PROSITE" id="PS51892">
    <property type="entry name" value="SUBTILASE"/>
    <property type="match status" value="1"/>
</dbReference>
<keyword evidence="3 5" id="KW-0378">Hydrolase</keyword>
<evidence type="ECO:0000256" key="1">
    <source>
        <dbReference type="ARBA" id="ARBA00011073"/>
    </source>
</evidence>
<organism evidence="9 10">
    <name type="scientific">Planococcus notacanthi</name>
    <dbReference type="NCBI Taxonomy" id="3035188"/>
    <lineage>
        <taxon>Bacteria</taxon>
        <taxon>Bacillati</taxon>
        <taxon>Bacillota</taxon>
        <taxon>Bacilli</taxon>
        <taxon>Bacillales</taxon>
        <taxon>Caryophanaceae</taxon>
        <taxon>Planococcus</taxon>
    </lineage>
</organism>
<dbReference type="InterPro" id="IPR050131">
    <property type="entry name" value="Peptidase_S8_subtilisin-like"/>
</dbReference>
<dbReference type="InterPro" id="IPR010916">
    <property type="entry name" value="TonB_box_CS"/>
</dbReference>
<feature type="signal peptide" evidence="7">
    <location>
        <begin position="1"/>
        <end position="30"/>
    </location>
</feature>
<comment type="caution">
    <text evidence="9">The sequence shown here is derived from an EMBL/GenBank/DDBJ whole genome shotgun (WGS) entry which is preliminary data.</text>
</comment>
<dbReference type="PRINTS" id="PR00723">
    <property type="entry name" value="SUBTILISIN"/>
</dbReference>
<dbReference type="PROSITE" id="PS00138">
    <property type="entry name" value="SUBTILASE_SER"/>
    <property type="match status" value="1"/>
</dbReference>
<evidence type="ECO:0000256" key="2">
    <source>
        <dbReference type="ARBA" id="ARBA00022670"/>
    </source>
</evidence>
<dbReference type="InterPro" id="IPR015500">
    <property type="entry name" value="Peptidase_S8_subtilisin-rel"/>
</dbReference>
<feature type="active site" description="Charge relay system" evidence="5">
    <location>
        <position position="189"/>
    </location>
</feature>
<dbReference type="RefSeq" id="WP_290183731.1">
    <property type="nucleotide sequence ID" value="NZ_JASDCQ010000002.1"/>
</dbReference>
<dbReference type="PROSITE" id="PS51257">
    <property type="entry name" value="PROKAR_LIPOPROTEIN"/>
    <property type="match status" value="1"/>
</dbReference>
<feature type="domain" description="Peptidase S8/S53" evidence="8">
    <location>
        <begin position="182"/>
        <end position="478"/>
    </location>
</feature>
<dbReference type="SUPFAM" id="SSF52743">
    <property type="entry name" value="Subtilisin-like"/>
    <property type="match status" value="1"/>
</dbReference>
<comment type="similarity">
    <text evidence="1 5 6">Belongs to the peptidase S8 family.</text>
</comment>
<dbReference type="InterPro" id="IPR023828">
    <property type="entry name" value="Peptidase_S8_Ser-AS"/>
</dbReference>
<gene>
    <name evidence="9" type="ORF">QMA01_08865</name>
</gene>
<dbReference type="PROSITE" id="PS00137">
    <property type="entry name" value="SUBTILASE_HIS"/>
    <property type="match status" value="1"/>
</dbReference>
<dbReference type="InterPro" id="IPR000209">
    <property type="entry name" value="Peptidase_S8/S53_dom"/>
</dbReference>
<evidence type="ECO:0000256" key="6">
    <source>
        <dbReference type="RuleBase" id="RU003355"/>
    </source>
</evidence>
<evidence type="ECO:0000256" key="7">
    <source>
        <dbReference type="SAM" id="SignalP"/>
    </source>
</evidence>
<dbReference type="EMBL" id="JASDCQ010000002">
    <property type="protein sequence ID" value="MDN3427401.1"/>
    <property type="molecule type" value="Genomic_DNA"/>
</dbReference>
<dbReference type="Pfam" id="PF00082">
    <property type="entry name" value="Peptidase_S8"/>
    <property type="match status" value="1"/>
</dbReference>
<keyword evidence="10" id="KW-1185">Reference proteome</keyword>
<accession>A0ABT7ZJS5</accession>
<dbReference type="PANTHER" id="PTHR43806">
    <property type="entry name" value="PEPTIDASE S8"/>
    <property type="match status" value="1"/>
</dbReference>
<evidence type="ECO:0000256" key="3">
    <source>
        <dbReference type="ARBA" id="ARBA00022801"/>
    </source>
</evidence>